<dbReference type="PANTHER" id="PTHR43584:SF3">
    <property type="entry name" value="BIFUNCTIONAL PROTEIN GLMU"/>
    <property type="match status" value="1"/>
</dbReference>
<dbReference type="UniPathway" id="UPA00973"/>
<evidence type="ECO:0000256" key="17">
    <source>
        <dbReference type="ARBA" id="ARBA00048247"/>
    </source>
</evidence>
<name>A0A3M8DU00_9BACL</name>
<comment type="function">
    <text evidence="19 20">Catalyzes the last two sequential reactions in the de novo biosynthetic pathway for UDP-N-acetylglucosamine (UDP-GlcNAc). The C-terminal domain catalyzes the transfer of acetyl group from acetyl coenzyme A to glucosamine-1-phosphate (GlcN-1-P) to produce N-acetylglucosamine-1-phosphate (GlcNAc-1-P), which is converted into UDP-GlcNAc by the transfer of uridine 5-monophosphate (from uridine 5-triphosphate), a reaction catalyzed by the N-terminal domain.</text>
</comment>
<dbReference type="InterPro" id="IPR029044">
    <property type="entry name" value="Nucleotide-diphossugar_trans"/>
</dbReference>
<evidence type="ECO:0000256" key="10">
    <source>
        <dbReference type="ARBA" id="ARBA00022737"/>
    </source>
</evidence>
<keyword evidence="14 20" id="KW-0511">Multifunctional enzyme</keyword>
<evidence type="ECO:0000256" key="11">
    <source>
        <dbReference type="ARBA" id="ARBA00022842"/>
    </source>
</evidence>
<dbReference type="InterPro" id="IPR005882">
    <property type="entry name" value="Bifunctional_GlmU"/>
</dbReference>
<evidence type="ECO:0000256" key="2">
    <source>
        <dbReference type="ARBA" id="ARBA00005166"/>
    </source>
</evidence>
<organism evidence="23 24">
    <name type="scientific">Brevibacillus fluminis</name>
    <dbReference type="NCBI Taxonomy" id="511487"/>
    <lineage>
        <taxon>Bacteria</taxon>
        <taxon>Bacillati</taxon>
        <taxon>Bacillota</taxon>
        <taxon>Bacilli</taxon>
        <taxon>Bacillales</taxon>
        <taxon>Paenibacillaceae</taxon>
        <taxon>Brevibacillus</taxon>
    </lineage>
</organism>
<feature type="domain" description="Nucleotidyl transferase" evidence="21">
    <location>
        <begin position="5"/>
        <end position="218"/>
    </location>
</feature>
<dbReference type="PROSITE" id="PS00101">
    <property type="entry name" value="HEXAPEP_TRANSFERASES"/>
    <property type="match status" value="1"/>
</dbReference>
<feature type="binding site" evidence="20">
    <location>
        <position position="376"/>
    </location>
    <ligand>
        <name>UDP-N-acetyl-alpha-D-glucosamine</name>
        <dbReference type="ChEBI" id="CHEBI:57705"/>
    </ligand>
</feature>
<dbReference type="Pfam" id="PF00132">
    <property type="entry name" value="Hexapep"/>
    <property type="match status" value="1"/>
</dbReference>
<keyword evidence="6 20" id="KW-0963">Cytoplasm</keyword>
<comment type="catalytic activity">
    <reaction evidence="18 20">
        <text>N-acetyl-alpha-D-glucosamine 1-phosphate + UTP + H(+) = UDP-N-acetyl-alpha-D-glucosamine + diphosphate</text>
        <dbReference type="Rhea" id="RHEA:13509"/>
        <dbReference type="ChEBI" id="CHEBI:15378"/>
        <dbReference type="ChEBI" id="CHEBI:33019"/>
        <dbReference type="ChEBI" id="CHEBI:46398"/>
        <dbReference type="ChEBI" id="CHEBI:57705"/>
        <dbReference type="ChEBI" id="CHEBI:57776"/>
        <dbReference type="EC" id="2.7.7.23"/>
    </reaction>
</comment>
<dbReference type="GO" id="GO:0016020">
    <property type="term" value="C:membrane"/>
    <property type="evidence" value="ECO:0007669"/>
    <property type="project" value="GOC"/>
</dbReference>
<dbReference type="UniPathway" id="UPA00113">
    <property type="reaction ID" value="UER00532"/>
</dbReference>
<comment type="pathway">
    <text evidence="3 20">Nucleotide-sugar biosynthesis; UDP-N-acetyl-alpha-D-glucosamine biosynthesis; UDP-N-acetyl-alpha-D-glucosamine from N-acetyl-alpha-D-glucosamine 1-phosphate: step 1/1.</text>
</comment>
<comment type="similarity">
    <text evidence="4 20">In the C-terminal section; belongs to the transferase hexapeptide repeat family.</text>
</comment>
<evidence type="ECO:0000256" key="14">
    <source>
        <dbReference type="ARBA" id="ARBA00023268"/>
    </source>
</evidence>
<dbReference type="CDD" id="cd03353">
    <property type="entry name" value="LbH_GlmU_C"/>
    <property type="match status" value="1"/>
</dbReference>
<dbReference type="EMBL" id="RHHQ01000007">
    <property type="protein sequence ID" value="RNB90447.1"/>
    <property type="molecule type" value="Genomic_DNA"/>
</dbReference>
<dbReference type="Pfam" id="PF00483">
    <property type="entry name" value="NTP_transferase"/>
    <property type="match status" value="1"/>
</dbReference>
<dbReference type="Gene3D" id="3.90.550.10">
    <property type="entry name" value="Spore Coat Polysaccharide Biosynthesis Protein SpsA, Chain A"/>
    <property type="match status" value="1"/>
</dbReference>
<comment type="caution">
    <text evidence="23">The sequence shown here is derived from an EMBL/GenBank/DDBJ whole genome shotgun (WGS) entry which is preliminary data.</text>
</comment>
<feature type="binding site" evidence="20">
    <location>
        <position position="22"/>
    </location>
    <ligand>
        <name>UDP-N-acetyl-alpha-D-glucosamine</name>
        <dbReference type="ChEBI" id="CHEBI:57705"/>
    </ligand>
</feature>
<evidence type="ECO:0000259" key="22">
    <source>
        <dbReference type="Pfam" id="PF25087"/>
    </source>
</evidence>
<feature type="region of interest" description="Linker" evidence="20">
    <location>
        <begin position="230"/>
        <end position="250"/>
    </location>
</feature>
<feature type="binding site" evidence="20">
    <location>
        <begin position="8"/>
        <end position="11"/>
    </location>
    <ligand>
        <name>UDP-N-acetyl-alpha-D-glucosamine</name>
        <dbReference type="ChEBI" id="CHEBI:57705"/>
    </ligand>
</feature>
<keyword evidence="11 20" id="KW-0460">Magnesium</keyword>
<dbReference type="InterPro" id="IPR050065">
    <property type="entry name" value="GlmU-like"/>
</dbReference>
<keyword evidence="13 20" id="KW-0573">Peptidoglycan synthesis</keyword>
<dbReference type="HAMAP" id="MF_01631">
    <property type="entry name" value="GlmU"/>
    <property type="match status" value="1"/>
</dbReference>
<gene>
    <name evidence="20 23" type="primary">glmU</name>
    <name evidence="23" type="ORF">EDM56_08025</name>
</gene>
<dbReference type="SUPFAM" id="SSF53448">
    <property type="entry name" value="Nucleotide-diphospho-sugar transferases"/>
    <property type="match status" value="1"/>
</dbReference>
<comment type="caution">
    <text evidence="20">Lacks conserved residue(s) required for the propagation of feature annotation.</text>
</comment>
<sequence>MKTHAIVLAAGKGTRMKSSLYKVMHPVCGKPMIQHIVDLLQKLSLENIVVVVGHGAEAVKEQLGDRVQFAFQPEQLGTAHAVSMCRDQLQGQDGITLVINGDTPLVKEETLQSLFSYHQSKQATATVLTTLLPDPTGYGRVIRDQNGDVNRIVEEKDATLGQKKVCEISTGIFCFDNRKLFESLTQVRNDNAQGEYYLPDVLHILKEQGCRVAAFMTSDPSEGTGVNDRVQLAQMEALMRKRICEQHMRNGVTLIDPSSTYIDADVEIEPDTVIHPSTFLRGRTRIGSACVIGPNADVTDCLIESHVKITQSTLAGSIIGEEATVGPFAYIRPQSEVGRGARVGDFVELKNTRIGAFSKVSHLSYLGDAEVGQGVNVGCGVITVNYDGVEKHRTAIEDESFIGCNVNLIAPVTVGEGAYVAAGSTITEDVPRQALAIARQRQQNKEAYSVKKKLQEVR</sequence>
<comment type="pathway">
    <text evidence="20">Bacterial outer membrane biogenesis; LPS lipid A biosynthesis.</text>
</comment>
<feature type="binding site" evidence="20">
    <location>
        <begin position="77"/>
        <end position="78"/>
    </location>
    <ligand>
        <name>UDP-N-acetyl-alpha-D-glucosamine</name>
        <dbReference type="ChEBI" id="CHEBI:57705"/>
    </ligand>
</feature>
<dbReference type="GO" id="GO:0003977">
    <property type="term" value="F:UDP-N-acetylglucosamine diphosphorylase activity"/>
    <property type="evidence" value="ECO:0007669"/>
    <property type="project" value="UniProtKB-UniRule"/>
</dbReference>
<dbReference type="OrthoDB" id="9775031at2"/>
<dbReference type="NCBIfam" id="TIGR01173">
    <property type="entry name" value="glmU"/>
    <property type="match status" value="1"/>
</dbReference>
<reference evidence="23 24" key="1">
    <citation type="submission" date="2018-10" db="EMBL/GenBank/DDBJ databases">
        <title>Phylogenomics of Brevibacillus.</title>
        <authorList>
            <person name="Dunlap C."/>
        </authorList>
    </citation>
    <scope>NUCLEOTIDE SEQUENCE [LARGE SCALE GENOMIC DNA]</scope>
    <source>
        <strain evidence="23 24">JCM 15716</strain>
    </source>
</reference>
<evidence type="ECO:0000256" key="12">
    <source>
        <dbReference type="ARBA" id="ARBA00022960"/>
    </source>
</evidence>
<accession>A0A3M8DU00</accession>
<keyword evidence="24" id="KW-1185">Reference proteome</keyword>
<dbReference type="InterPro" id="IPR018357">
    <property type="entry name" value="Hexapep_transf_CS"/>
</dbReference>
<keyword evidence="10 20" id="KW-0677">Repeat</keyword>
<dbReference type="InterPro" id="IPR011004">
    <property type="entry name" value="Trimer_LpxA-like_sf"/>
</dbReference>
<feature type="binding site" evidence="20">
    <location>
        <position position="439"/>
    </location>
    <ligand>
        <name>acetyl-CoA</name>
        <dbReference type="ChEBI" id="CHEBI:57288"/>
    </ligand>
</feature>
<dbReference type="PANTHER" id="PTHR43584">
    <property type="entry name" value="NUCLEOTIDYL TRANSFERASE"/>
    <property type="match status" value="1"/>
</dbReference>
<comment type="catalytic activity">
    <reaction evidence="17 20">
        <text>alpha-D-glucosamine 1-phosphate + acetyl-CoA = N-acetyl-alpha-D-glucosamine 1-phosphate + CoA + H(+)</text>
        <dbReference type="Rhea" id="RHEA:13725"/>
        <dbReference type="ChEBI" id="CHEBI:15378"/>
        <dbReference type="ChEBI" id="CHEBI:57287"/>
        <dbReference type="ChEBI" id="CHEBI:57288"/>
        <dbReference type="ChEBI" id="CHEBI:57776"/>
        <dbReference type="ChEBI" id="CHEBI:58516"/>
        <dbReference type="EC" id="2.3.1.157"/>
    </reaction>
</comment>
<dbReference type="GO" id="GO:0008360">
    <property type="term" value="P:regulation of cell shape"/>
    <property type="evidence" value="ECO:0007669"/>
    <property type="project" value="UniProtKB-KW"/>
</dbReference>
<comment type="subcellular location">
    <subcellularLocation>
        <location evidence="1 20">Cytoplasm</location>
    </subcellularLocation>
</comment>
<feature type="binding site" evidence="20">
    <location>
        <position position="139"/>
    </location>
    <ligand>
        <name>UDP-N-acetyl-alpha-D-glucosamine</name>
        <dbReference type="ChEBI" id="CHEBI:57705"/>
    </ligand>
</feature>
<dbReference type="CDD" id="cd02540">
    <property type="entry name" value="GT2_GlmU_N_bac"/>
    <property type="match status" value="1"/>
</dbReference>
<evidence type="ECO:0000259" key="21">
    <source>
        <dbReference type="Pfam" id="PF00483"/>
    </source>
</evidence>
<dbReference type="GO" id="GO:0019134">
    <property type="term" value="F:glucosamine-1-phosphate N-acetyltransferase activity"/>
    <property type="evidence" value="ECO:0007669"/>
    <property type="project" value="UniProtKB-UniRule"/>
</dbReference>
<keyword evidence="15 20" id="KW-0012">Acyltransferase</keyword>
<dbReference type="EC" id="2.3.1.157" evidence="20"/>
<keyword evidence="9 20" id="KW-0479">Metal-binding</keyword>
<evidence type="ECO:0000256" key="8">
    <source>
        <dbReference type="ARBA" id="ARBA00022695"/>
    </source>
</evidence>
<feature type="binding site" evidence="20">
    <location>
        <position position="422"/>
    </location>
    <ligand>
        <name>acetyl-CoA</name>
        <dbReference type="ChEBI" id="CHEBI:57288"/>
    </ligand>
</feature>
<feature type="region of interest" description="Pyrophosphorylase" evidence="20">
    <location>
        <begin position="1"/>
        <end position="229"/>
    </location>
</feature>
<keyword evidence="12 20" id="KW-0133">Cell shape</keyword>
<evidence type="ECO:0000256" key="5">
    <source>
        <dbReference type="ARBA" id="ARBA00007947"/>
    </source>
</evidence>
<feature type="region of interest" description="N-acetyltransferase" evidence="20">
    <location>
        <begin position="251"/>
        <end position="458"/>
    </location>
</feature>
<evidence type="ECO:0000256" key="6">
    <source>
        <dbReference type="ARBA" id="ARBA00022490"/>
    </source>
</evidence>
<comment type="similarity">
    <text evidence="5 20">In the N-terminal section; belongs to the N-acetylglucosamine-1-phosphate uridyltransferase family.</text>
</comment>
<feature type="binding site" evidence="20">
    <location>
        <position position="154"/>
    </location>
    <ligand>
        <name>UDP-N-acetyl-alpha-D-glucosamine</name>
        <dbReference type="ChEBI" id="CHEBI:57705"/>
    </ligand>
</feature>
<evidence type="ECO:0000256" key="7">
    <source>
        <dbReference type="ARBA" id="ARBA00022679"/>
    </source>
</evidence>
<dbReference type="GO" id="GO:0000902">
    <property type="term" value="P:cell morphogenesis"/>
    <property type="evidence" value="ECO:0007669"/>
    <property type="project" value="UniProtKB-UniRule"/>
</dbReference>
<dbReference type="NCBIfam" id="NF010934">
    <property type="entry name" value="PRK14354.1"/>
    <property type="match status" value="1"/>
</dbReference>
<dbReference type="Proteomes" id="UP000271031">
    <property type="component" value="Unassembled WGS sequence"/>
</dbReference>
<dbReference type="InterPro" id="IPR001451">
    <property type="entry name" value="Hexapep"/>
</dbReference>
<keyword evidence="16 20" id="KW-0961">Cell wall biogenesis/degradation</keyword>
<evidence type="ECO:0000256" key="15">
    <source>
        <dbReference type="ARBA" id="ARBA00023315"/>
    </source>
</evidence>
<dbReference type="InterPro" id="IPR005835">
    <property type="entry name" value="NTP_transferase_dom"/>
</dbReference>
<dbReference type="GO" id="GO:0000287">
    <property type="term" value="F:magnesium ion binding"/>
    <property type="evidence" value="ECO:0007669"/>
    <property type="project" value="UniProtKB-UniRule"/>
</dbReference>
<feature type="binding site" evidence="20">
    <location>
        <position position="332"/>
    </location>
    <ligand>
        <name>UDP-N-acetyl-alpha-D-glucosamine</name>
        <dbReference type="ChEBI" id="CHEBI:57705"/>
    </ligand>
</feature>
<keyword evidence="7 20" id="KW-0808">Transferase</keyword>
<evidence type="ECO:0000256" key="9">
    <source>
        <dbReference type="ARBA" id="ARBA00022723"/>
    </source>
</evidence>
<evidence type="ECO:0000256" key="1">
    <source>
        <dbReference type="ARBA" id="ARBA00004496"/>
    </source>
</evidence>
<comment type="cofactor">
    <cofactor evidence="20">
        <name>Mg(2+)</name>
        <dbReference type="ChEBI" id="CHEBI:18420"/>
    </cofactor>
    <text evidence="20">Binds 1 Mg(2+) ion per subunit.</text>
</comment>
<evidence type="ECO:0000256" key="18">
    <source>
        <dbReference type="ARBA" id="ARBA00048493"/>
    </source>
</evidence>
<dbReference type="RefSeq" id="WP_122917373.1">
    <property type="nucleotide sequence ID" value="NZ_RHHQ01000007.1"/>
</dbReference>
<dbReference type="GO" id="GO:0005737">
    <property type="term" value="C:cytoplasm"/>
    <property type="evidence" value="ECO:0007669"/>
    <property type="project" value="UniProtKB-SubCell"/>
</dbReference>
<evidence type="ECO:0000256" key="4">
    <source>
        <dbReference type="ARBA" id="ARBA00007707"/>
    </source>
</evidence>
<evidence type="ECO:0000256" key="19">
    <source>
        <dbReference type="ARBA" id="ARBA00049628"/>
    </source>
</evidence>
<feature type="binding site" evidence="20">
    <location>
        <position position="350"/>
    </location>
    <ligand>
        <name>UDP-N-acetyl-alpha-D-glucosamine</name>
        <dbReference type="ChEBI" id="CHEBI:57705"/>
    </ligand>
</feature>
<evidence type="ECO:0000256" key="20">
    <source>
        <dbReference type="HAMAP-Rule" id="MF_01631"/>
    </source>
</evidence>
<dbReference type="GO" id="GO:0006048">
    <property type="term" value="P:UDP-N-acetylglucosamine biosynthetic process"/>
    <property type="evidence" value="ECO:0007669"/>
    <property type="project" value="UniProtKB-UniPathway"/>
</dbReference>
<dbReference type="Gene3D" id="2.160.10.10">
    <property type="entry name" value="Hexapeptide repeat proteins"/>
    <property type="match status" value="1"/>
</dbReference>
<dbReference type="AlphaFoldDB" id="A0A3M8DU00"/>
<feature type="binding site" evidence="20">
    <location>
        <position position="72"/>
    </location>
    <ligand>
        <name>UDP-N-acetyl-alpha-D-glucosamine</name>
        <dbReference type="ChEBI" id="CHEBI:57705"/>
    </ligand>
</feature>
<feature type="binding site" evidence="20">
    <location>
        <position position="227"/>
    </location>
    <ligand>
        <name>Mg(2+)</name>
        <dbReference type="ChEBI" id="CHEBI:18420"/>
    </ligand>
</feature>
<keyword evidence="8 20" id="KW-0548">Nucleotidyltransferase</keyword>
<evidence type="ECO:0000313" key="23">
    <source>
        <dbReference type="EMBL" id="RNB90447.1"/>
    </source>
</evidence>
<feature type="binding site" evidence="20">
    <location>
        <position position="102"/>
    </location>
    <ligand>
        <name>Mg(2+)</name>
        <dbReference type="ChEBI" id="CHEBI:18420"/>
    </ligand>
</feature>
<dbReference type="GO" id="GO:0009245">
    <property type="term" value="P:lipid A biosynthetic process"/>
    <property type="evidence" value="ECO:0007669"/>
    <property type="project" value="UniProtKB-UniRule"/>
</dbReference>
<dbReference type="InterPro" id="IPR056729">
    <property type="entry name" value="GMPPB_C"/>
</dbReference>
<dbReference type="Pfam" id="PF25087">
    <property type="entry name" value="GMPPB_C"/>
    <property type="match status" value="1"/>
</dbReference>
<feature type="binding site" evidence="20">
    <location>
        <position position="365"/>
    </location>
    <ligand>
        <name>UDP-N-acetyl-alpha-D-glucosamine</name>
        <dbReference type="ChEBI" id="CHEBI:57705"/>
    </ligand>
</feature>
<feature type="binding site" evidence="20">
    <location>
        <position position="227"/>
    </location>
    <ligand>
        <name>UDP-N-acetyl-alpha-D-glucosamine</name>
        <dbReference type="ChEBI" id="CHEBI:57705"/>
    </ligand>
</feature>
<evidence type="ECO:0000256" key="3">
    <source>
        <dbReference type="ARBA" id="ARBA00005208"/>
    </source>
</evidence>
<protein>
    <recommendedName>
        <fullName evidence="20">Bifunctional protein GlmU</fullName>
    </recommendedName>
    <domain>
        <recommendedName>
            <fullName evidence="20">UDP-N-acetylglucosamine pyrophosphorylase</fullName>
            <ecNumber evidence="20">2.7.7.23</ecNumber>
        </recommendedName>
        <alternativeName>
            <fullName evidence="20">N-acetylglucosamine-1-phosphate uridyltransferase</fullName>
        </alternativeName>
    </domain>
    <domain>
        <recommendedName>
            <fullName evidence="20">Glucosamine-1-phosphate N-acetyltransferase</fullName>
            <ecNumber evidence="20">2.3.1.157</ecNumber>
        </recommendedName>
    </domain>
</protein>
<dbReference type="GO" id="GO:0071555">
    <property type="term" value="P:cell wall organization"/>
    <property type="evidence" value="ECO:0007669"/>
    <property type="project" value="UniProtKB-KW"/>
</dbReference>
<feature type="domain" description="Mannose-1-phosphate guanyltransferase C-terminal" evidence="22">
    <location>
        <begin position="264"/>
        <end position="360"/>
    </location>
</feature>
<feature type="active site" description="Proton acceptor" evidence="20">
    <location>
        <position position="362"/>
    </location>
</feature>
<evidence type="ECO:0000256" key="16">
    <source>
        <dbReference type="ARBA" id="ARBA00023316"/>
    </source>
</evidence>
<dbReference type="GO" id="GO:0009252">
    <property type="term" value="P:peptidoglycan biosynthetic process"/>
    <property type="evidence" value="ECO:0007669"/>
    <property type="project" value="UniProtKB-UniRule"/>
</dbReference>
<feature type="binding site" evidence="20">
    <location>
        <begin position="385"/>
        <end position="386"/>
    </location>
    <ligand>
        <name>acetyl-CoA</name>
        <dbReference type="ChEBI" id="CHEBI:57288"/>
    </ligand>
</feature>
<evidence type="ECO:0000256" key="13">
    <source>
        <dbReference type="ARBA" id="ARBA00022984"/>
    </source>
</evidence>
<proteinExistence type="inferred from homology"/>
<comment type="subunit">
    <text evidence="20">Homotrimer.</text>
</comment>
<dbReference type="InterPro" id="IPR038009">
    <property type="entry name" value="GlmU_C_LbH"/>
</dbReference>
<dbReference type="EC" id="2.7.7.23" evidence="20"/>
<dbReference type="SUPFAM" id="SSF51161">
    <property type="entry name" value="Trimeric LpxA-like enzymes"/>
    <property type="match status" value="1"/>
</dbReference>
<comment type="pathway">
    <text evidence="2 20">Nucleotide-sugar biosynthesis; UDP-N-acetyl-alpha-D-glucosamine biosynthesis; N-acetyl-alpha-D-glucosamine 1-phosphate from alpha-D-glucosamine 6-phosphate (route II): step 2/2.</text>
</comment>
<evidence type="ECO:0000313" key="24">
    <source>
        <dbReference type="Proteomes" id="UP000271031"/>
    </source>
</evidence>